<evidence type="ECO:0000313" key="2">
    <source>
        <dbReference type="EMBL" id="MBB4615766.1"/>
    </source>
</evidence>
<feature type="domain" description="HNH nuclease" evidence="1">
    <location>
        <begin position="165"/>
        <end position="217"/>
    </location>
</feature>
<sequence>MASDVPLRSRTPGMVARSELQEAAFNHGYRKETGVADGWLYFRSDEGVPGEVGLSAGTGADGAPWFLAVEHAGVAFQMRGEFASAVVEPPPGRFRACFAFAQRTAMRTALSRAFHLARSLPTFPLAQFEDEVAGLGDTEIERIVKQRVGQGYFRKALLDYWNGRCPITDVREPALLRASHIVPWAQCKSDAERLDVHNGLLLAAHWDAAFDAGLISFSDEGVAIAKPGLATDVAELLGLYQARPLPLTMDHRRNLAWHRQHFGFA</sequence>
<name>A0A7W7EW70_9SPHN</name>
<gene>
    <name evidence="2" type="ORF">GGR37_004070</name>
</gene>
<evidence type="ECO:0000313" key="3">
    <source>
        <dbReference type="Proteomes" id="UP000538566"/>
    </source>
</evidence>
<dbReference type="Proteomes" id="UP000538566">
    <property type="component" value="Unassembled WGS sequence"/>
</dbReference>
<dbReference type="RefSeq" id="WP_144907951.1">
    <property type="nucleotide sequence ID" value="NZ_JACHOA010000012.1"/>
</dbReference>
<organism evidence="2 3">
    <name type="scientific">Novosphingobium taihuense</name>
    <dbReference type="NCBI Taxonomy" id="260085"/>
    <lineage>
        <taxon>Bacteria</taxon>
        <taxon>Pseudomonadati</taxon>
        <taxon>Pseudomonadota</taxon>
        <taxon>Alphaproteobacteria</taxon>
        <taxon>Sphingomonadales</taxon>
        <taxon>Sphingomonadaceae</taxon>
        <taxon>Novosphingobium</taxon>
    </lineage>
</organism>
<protein>
    <recommendedName>
        <fullName evidence="1">HNH nuclease domain-containing protein</fullName>
    </recommendedName>
</protein>
<keyword evidence="3" id="KW-1185">Reference proteome</keyword>
<reference evidence="2 3" key="1">
    <citation type="submission" date="2020-08" db="EMBL/GenBank/DDBJ databases">
        <title>Genomic Encyclopedia of Type Strains, Phase IV (KMG-IV): sequencing the most valuable type-strain genomes for metagenomic binning, comparative biology and taxonomic classification.</title>
        <authorList>
            <person name="Goeker M."/>
        </authorList>
    </citation>
    <scope>NUCLEOTIDE SEQUENCE [LARGE SCALE GENOMIC DNA]</scope>
    <source>
        <strain evidence="2 3">DSM 17507</strain>
    </source>
</reference>
<dbReference type="AlphaFoldDB" id="A0A7W7EW70"/>
<dbReference type="Pfam" id="PF13391">
    <property type="entry name" value="HNH_2"/>
    <property type="match status" value="1"/>
</dbReference>
<proteinExistence type="predicted"/>
<dbReference type="InterPro" id="IPR003615">
    <property type="entry name" value="HNH_nuc"/>
</dbReference>
<dbReference type="EMBL" id="JACHOA010000012">
    <property type="protein sequence ID" value="MBB4615766.1"/>
    <property type="molecule type" value="Genomic_DNA"/>
</dbReference>
<evidence type="ECO:0000259" key="1">
    <source>
        <dbReference type="Pfam" id="PF13391"/>
    </source>
</evidence>
<accession>A0A7W7EW70</accession>
<dbReference type="OrthoDB" id="7181882at2"/>
<comment type="caution">
    <text evidence="2">The sequence shown here is derived from an EMBL/GenBank/DDBJ whole genome shotgun (WGS) entry which is preliminary data.</text>
</comment>